<dbReference type="PANTHER" id="PTHR13293">
    <property type="entry name" value="AKIRIN-RELATED"/>
    <property type="match status" value="1"/>
</dbReference>
<organism evidence="4 5">
    <name type="scientific">Stichopus japonicus</name>
    <name type="common">Sea cucumber</name>
    <dbReference type="NCBI Taxonomy" id="307972"/>
    <lineage>
        <taxon>Eukaryota</taxon>
        <taxon>Metazoa</taxon>
        <taxon>Echinodermata</taxon>
        <taxon>Eleutherozoa</taxon>
        <taxon>Echinozoa</taxon>
        <taxon>Holothuroidea</taxon>
        <taxon>Aspidochirotacea</taxon>
        <taxon>Aspidochirotida</taxon>
        <taxon>Stichopodidae</taxon>
        <taxon>Apostichopus</taxon>
    </lineage>
</organism>
<protein>
    <recommendedName>
        <fullName evidence="6">Akirin</fullName>
    </recommendedName>
</protein>
<comment type="similarity">
    <text evidence="2">Belongs to the akirin family.</text>
</comment>
<evidence type="ECO:0000313" key="4">
    <source>
        <dbReference type="EMBL" id="PIK54694.1"/>
    </source>
</evidence>
<dbReference type="AlphaFoldDB" id="A0A2G8L351"/>
<keyword evidence="3" id="KW-0539">Nucleus</keyword>
<keyword evidence="5" id="KW-1185">Reference proteome</keyword>
<proteinExistence type="inferred from homology"/>
<gene>
    <name evidence="4" type="ORF">BSL78_08389</name>
</gene>
<dbReference type="GO" id="GO:0000785">
    <property type="term" value="C:chromatin"/>
    <property type="evidence" value="ECO:0007669"/>
    <property type="project" value="TreeGrafter"/>
</dbReference>
<evidence type="ECO:0000256" key="2">
    <source>
        <dbReference type="ARBA" id="ARBA00005625"/>
    </source>
</evidence>
<evidence type="ECO:0000256" key="1">
    <source>
        <dbReference type="ARBA" id="ARBA00004123"/>
    </source>
</evidence>
<dbReference type="OrthoDB" id="10039914at2759"/>
<accession>A0A2G8L351</accession>
<name>A0A2G8L351_STIJA</name>
<dbReference type="GO" id="GO:0005634">
    <property type="term" value="C:nucleus"/>
    <property type="evidence" value="ECO:0007669"/>
    <property type="project" value="UniProtKB-SubCell"/>
</dbReference>
<sequence>MKEGQLAQNICQEWKRIKRRKRLEESFPDDVASHSSVTSQMLYPSFTPQTSSLATFNPAVGFPASSSFNFTSSASHHQSADEEAACSSRGKEQPLFTLSQVIMICERMLKEQESRMKEEYDKVLSCKLAEQYDSFVRFNQDQMRRRFGDNAASSELRAGDELLGSYCILDKEDVVVKWLRQWTCDLRITGSGPGQIIALCPWARHFISIASLHPGV</sequence>
<evidence type="ECO:0000313" key="5">
    <source>
        <dbReference type="Proteomes" id="UP000230750"/>
    </source>
</evidence>
<comment type="caution">
    <text evidence="4">The sequence shown here is derived from an EMBL/GenBank/DDBJ whole genome shotgun (WGS) entry which is preliminary data.</text>
</comment>
<dbReference type="GO" id="GO:0045089">
    <property type="term" value="P:positive regulation of innate immune response"/>
    <property type="evidence" value="ECO:0007669"/>
    <property type="project" value="TreeGrafter"/>
</dbReference>
<dbReference type="PANTHER" id="PTHR13293:SF6">
    <property type="entry name" value="AKIRIN-RELATED"/>
    <property type="match status" value="1"/>
</dbReference>
<dbReference type="STRING" id="307972.A0A2G8L351"/>
<reference evidence="4 5" key="1">
    <citation type="journal article" date="2017" name="PLoS Biol.">
        <title>The sea cucumber genome provides insights into morphological evolution and visceral regeneration.</title>
        <authorList>
            <person name="Zhang X."/>
            <person name="Sun L."/>
            <person name="Yuan J."/>
            <person name="Sun Y."/>
            <person name="Gao Y."/>
            <person name="Zhang L."/>
            <person name="Li S."/>
            <person name="Dai H."/>
            <person name="Hamel J.F."/>
            <person name="Liu C."/>
            <person name="Yu Y."/>
            <person name="Liu S."/>
            <person name="Lin W."/>
            <person name="Guo K."/>
            <person name="Jin S."/>
            <person name="Xu P."/>
            <person name="Storey K.B."/>
            <person name="Huan P."/>
            <person name="Zhang T."/>
            <person name="Zhou Y."/>
            <person name="Zhang J."/>
            <person name="Lin C."/>
            <person name="Li X."/>
            <person name="Xing L."/>
            <person name="Huo D."/>
            <person name="Sun M."/>
            <person name="Wang L."/>
            <person name="Mercier A."/>
            <person name="Li F."/>
            <person name="Yang H."/>
            <person name="Xiang J."/>
        </authorList>
    </citation>
    <scope>NUCLEOTIDE SEQUENCE [LARGE SCALE GENOMIC DNA]</scope>
    <source>
        <strain evidence="4">Shaxun</strain>
        <tissue evidence="4">Muscle</tissue>
    </source>
</reference>
<dbReference type="Proteomes" id="UP000230750">
    <property type="component" value="Unassembled WGS sequence"/>
</dbReference>
<dbReference type="GO" id="GO:0045944">
    <property type="term" value="P:positive regulation of transcription by RNA polymerase II"/>
    <property type="evidence" value="ECO:0007669"/>
    <property type="project" value="TreeGrafter"/>
</dbReference>
<evidence type="ECO:0008006" key="6">
    <source>
        <dbReference type="Google" id="ProtNLM"/>
    </source>
</evidence>
<dbReference type="EMBL" id="MRZV01000237">
    <property type="protein sequence ID" value="PIK54694.1"/>
    <property type="molecule type" value="Genomic_DNA"/>
</dbReference>
<dbReference type="InterPro" id="IPR024132">
    <property type="entry name" value="Akirin"/>
</dbReference>
<evidence type="ECO:0000256" key="3">
    <source>
        <dbReference type="ARBA" id="ARBA00023242"/>
    </source>
</evidence>
<dbReference type="GO" id="GO:0003712">
    <property type="term" value="F:transcription coregulator activity"/>
    <property type="evidence" value="ECO:0007669"/>
    <property type="project" value="TreeGrafter"/>
</dbReference>
<comment type="subcellular location">
    <subcellularLocation>
        <location evidence="1">Nucleus</location>
    </subcellularLocation>
</comment>